<dbReference type="PANTHER" id="PTHR10963">
    <property type="entry name" value="GLYCOSYL HYDROLASE-RELATED"/>
    <property type="match status" value="1"/>
</dbReference>
<dbReference type="PROSITE" id="PS51257">
    <property type="entry name" value="PROKAR_LIPOPROTEIN"/>
    <property type="match status" value="1"/>
</dbReference>
<dbReference type="PANTHER" id="PTHR10963:SF55">
    <property type="entry name" value="GLYCOSIDE HYDROLASE FAMILY 16 PROTEIN"/>
    <property type="match status" value="1"/>
</dbReference>
<dbReference type="SUPFAM" id="SSF49899">
    <property type="entry name" value="Concanavalin A-like lectins/glucanases"/>
    <property type="match status" value="1"/>
</dbReference>
<evidence type="ECO:0000256" key="1">
    <source>
        <dbReference type="ARBA" id="ARBA00006865"/>
    </source>
</evidence>
<gene>
    <name evidence="4" type="ORF">GCM10009114_28810</name>
</gene>
<dbReference type="CDD" id="cd08023">
    <property type="entry name" value="GH16_laminarinase_like"/>
    <property type="match status" value="1"/>
</dbReference>
<dbReference type="Gene3D" id="2.60.120.200">
    <property type="match status" value="1"/>
</dbReference>
<dbReference type="InterPro" id="IPR050546">
    <property type="entry name" value="Glycosyl_Hydrlase_16"/>
</dbReference>
<dbReference type="EMBL" id="BAAAFD010000009">
    <property type="protein sequence ID" value="GAA0858599.1"/>
    <property type="molecule type" value="Genomic_DNA"/>
</dbReference>
<keyword evidence="5" id="KW-1185">Reference proteome</keyword>
<name>A0ABN1LPB2_9ALTE</name>
<evidence type="ECO:0000313" key="4">
    <source>
        <dbReference type="EMBL" id="GAA0858599.1"/>
    </source>
</evidence>
<dbReference type="Proteomes" id="UP001500359">
    <property type="component" value="Unassembled WGS sequence"/>
</dbReference>
<accession>A0ABN1LPB2</accession>
<evidence type="ECO:0000256" key="2">
    <source>
        <dbReference type="SAM" id="SignalP"/>
    </source>
</evidence>
<evidence type="ECO:0000259" key="3">
    <source>
        <dbReference type="PROSITE" id="PS51762"/>
    </source>
</evidence>
<dbReference type="Pfam" id="PF00722">
    <property type="entry name" value="Glyco_hydro_16"/>
    <property type="match status" value="1"/>
</dbReference>
<comment type="similarity">
    <text evidence="1">Belongs to the glycosyl hydrolase 16 family.</text>
</comment>
<comment type="caution">
    <text evidence="4">The sequence shown here is derived from an EMBL/GenBank/DDBJ whole genome shotgun (WGS) entry which is preliminary data.</text>
</comment>
<organism evidence="4 5">
    <name type="scientific">Aliiglaciecola litoralis</name>
    <dbReference type="NCBI Taxonomy" id="582857"/>
    <lineage>
        <taxon>Bacteria</taxon>
        <taxon>Pseudomonadati</taxon>
        <taxon>Pseudomonadota</taxon>
        <taxon>Gammaproteobacteria</taxon>
        <taxon>Alteromonadales</taxon>
        <taxon>Alteromonadaceae</taxon>
        <taxon>Aliiglaciecola</taxon>
    </lineage>
</organism>
<dbReference type="PROSITE" id="PS51762">
    <property type="entry name" value="GH16_2"/>
    <property type="match status" value="1"/>
</dbReference>
<feature type="signal peptide" evidence="2">
    <location>
        <begin position="1"/>
        <end position="22"/>
    </location>
</feature>
<evidence type="ECO:0000313" key="5">
    <source>
        <dbReference type="Proteomes" id="UP001500359"/>
    </source>
</evidence>
<dbReference type="InterPro" id="IPR008979">
    <property type="entry name" value="Galactose-bd-like_sf"/>
</dbReference>
<protein>
    <recommendedName>
        <fullName evidence="3">GH16 domain-containing protein</fullName>
    </recommendedName>
</protein>
<keyword evidence="2" id="KW-0732">Signal</keyword>
<reference evidence="4 5" key="1">
    <citation type="journal article" date="2019" name="Int. J. Syst. Evol. Microbiol.">
        <title>The Global Catalogue of Microorganisms (GCM) 10K type strain sequencing project: providing services to taxonomists for standard genome sequencing and annotation.</title>
        <authorList>
            <consortium name="The Broad Institute Genomics Platform"/>
            <consortium name="The Broad Institute Genome Sequencing Center for Infectious Disease"/>
            <person name="Wu L."/>
            <person name="Ma J."/>
        </authorList>
    </citation>
    <scope>NUCLEOTIDE SEQUENCE [LARGE SCALE GENOMIC DNA]</scope>
    <source>
        <strain evidence="4 5">JCM 15896</strain>
    </source>
</reference>
<dbReference type="InterPro" id="IPR000757">
    <property type="entry name" value="Beta-glucanase-like"/>
</dbReference>
<dbReference type="InterPro" id="IPR013320">
    <property type="entry name" value="ConA-like_dom_sf"/>
</dbReference>
<feature type="chain" id="PRO_5045940370" description="GH16 domain-containing protein" evidence="2">
    <location>
        <begin position="23"/>
        <end position="1062"/>
    </location>
</feature>
<sequence length="1062" mass="114110">MRNKSVTHTTRRLSLSAGVVLALSLTGCGGSNSNTDLKAVDTSAPVSDWVMVWNDEFDGSSIDSSKWTHEVDCDGGGNNEKQCYSDSEENSFLADGKLNIVAKPAEEGAEQPYTSARLKTRYKGDWTYGRFEMRAKLPSGQGSWPAFWMMPTDEVYGSWPRSGEIDIMEAVNLKVANEEGVEEGYIHGTLHYGRLWPNNEESGKSYLPESNPADDFHTYAIEWQEGEIRWYMDGYLYATQMASEVRYNSKGEAVGLKHRGWFAEYFNIATGEKEVQWNTAPFDQDFYIILNLAVGGDWPENVNNRGIDAAAFENGQTFEIDYVRVYECSIDPLTGKGCETVRGGYKDEDTLVEGKAPSPTPPVPEVAVPITIFADGENPAWKMWDCCGGTTPEVVTDDAEHGAVAEFKILDNNGTVLGFNSRSDVSEGGTPFNASAMLTTGNLSFEMKVVNPPSSSTTWLMKVEADNNTSFAEVALNTSVEGADPVAGEWQTYTFPLQALADAGLDISAIDVIMIFPAWATGEGAIYRVDNLTIAEPGGQTFPELVLFEDQANADWALWDCCGGTTPTEEMDDAEHGVVAEFSILDNNGTVLGFKPADGSGIQFDASALLTEGVVQFDMKVVTAPTADNAVWKFKIEAGGTTSAVELDLADGNGGNAPVTGEWATYTFAISDLSDAGLDISAIDVIMIFPAWATGEGAVYRVDNAKIFNPNATTGGPTGPREVVFADGADANWPLWDCCGGTTPTVETDDAEHGAVAEFSILDNNGTVLGFNSRLPDNGAAFDASALLTTGTLSFDMKVVSPPGATTWLLKVEADGNTSFAEVALNTSNEGLDPVTGEWQTYTFDLTDLADAGLDISAIDVIMIFPAWATGEGAVYRVDNVVIGNPSTETPANPNAVLTFFANEENAQWPLWDCCGGTTPTAVADDAEHGQVAQFQILDNGGTVLGFYSRDTGTPFNAEDYLATGTLTFEMKIVSNPSDGPTNWLLKVEAGGNTSFAELNLNTSNEGQDPVVGQWQTYTFDLLALSDAGLDLTEIDVVMVFPAWATGGGATYLIDNAMITSQ</sequence>
<dbReference type="SUPFAM" id="SSF49785">
    <property type="entry name" value="Galactose-binding domain-like"/>
    <property type="match status" value="4"/>
</dbReference>
<dbReference type="Gene3D" id="2.60.120.430">
    <property type="entry name" value="Galactose-binding lectin"/>
    <property type="match status" value="4"/>
</dbReference>
<feature type="domain" description="GH16" evidence="3">
    <location>
        <begin position="47"/>
        <end position="331"/>
    </location>
</feature>
<proteinExistence type="inferred from homology"/>